<comment type="caution">
    <text evidence="3">The sequence shown here is derived from an EMBL/GenBank/DDBJ whole genome shotgun (WGS) entry which is preliminary data.</text>
</comment>
<gene>
    <name evidence="3" type="ORF">P43SY_000073</name>
</gene>
<dbReference type="EMBL" id="JAKCXM010000127">
    <property type="protein sequence ID" value="KAJ0401468.1"/>
    <property type="molecule type" value="Genomic_DNA"/>
</dbReference>
<evidence type="ECO:0000259" key="2">
    <source>
        <dbReference type="Pfam" id="PF24320"/>
    </source>
</evidence>
<organism evidence="3 4">
    <name type="scientific">Pythium insidiosum</name>
    <name type="common">Pythiosis disease agent</name>
    <dbReference type="NCBI Taxonomy" id="114742"/>
    <lineage>
        <taxon>Eukaryota</taxon>
        <taxon>Sar</taxon>
        <taxon>Stramenopiles</taxon>
        <taxon>Oomycota</taxon>
        <taxon>Peronosporomycetes</taxon>
        <taxon>Pythiales</taxon>
        <taxon>Pythiaceae</taxon>
        <taxon>Pythium</taxon>
    </lineage>
</organism>
<dbReference type="Pfam" id="PF24320">
    <property type="entry name" value="DUF7492"/>
    <property type="match status" value="1"/>
</dbReference>
<feature type="compositionally biased region" description="Polar residues" evidence="1">
    <location>
        <begin position="312"/>
        <end position="329"/>
    </location>
</feature>
<reference evidence="3" key="1">
    <citation type="submission" date="2021-12" db="EMBL/GenBank/DDBJ databases">
        <title>Prjna785345.</title>
        <authorList>
            <person name="Rujirawat T."/>
            <person name="Krajaejun T."/>
        </authorList>
    </citation>
    <scope>NUCLEOTIDE SEQUENCE</scope>
    <source>
        <strain evidence="3">Pi057C3</strain>
    </source>
</reference>
<evidence type="ECO:0000256" key="1">
    <source>
        <dbReference type="SAM" id="MobiDB-lite"/>
    </source>
</evidence>
<evidence type="ECO:0000313" key="4">
    <source>
        <dbReference type="Proteomes" id="UP001209570"/>
    </source>
</evidence>
<dbReference type="AlphaFoldDB" id="A0AAD5LHP6"/>
<protein>
    <recommendedName>
        <fullName evidence="2">DUF7492 domain-containing protein</fullName>
    </recommendedName>
</protein>
<sequence>MAALASALLSQHPAEAHTWIDCIDTDRSVVYDKARAWIYGGDAGRGLCKGYMKNYPGRGDKDINTKMTFKILMDDVPKGMPVCSPEAADYSGWRHRIKVKPGEKMYYGYMDNGHNSKDKAGRGTFYGVYWTGLPGASLEKTTDLTPDKLIDGKLHDFDDGNCGQTWEDGDFTGTIPTGRAGNDFPCVGELTMPPGTKPGVYNLVWFWKFYNDKVNANVKTTGGQYGGAAYSSCFQVEVVAGDESPLGPVRPPAENEGGVAPTPAPPTNAPKPTGAPKPTDAPKPTSAPKPAETPKPTEAPKPVQTPKPTEPAQPTQAPSKPSASPTLQPTRRPRRKDCHA</sequence>
<proteinExistence type="predicted"/>
<evidence type="ECO:0000313" key="3">
    <source>
        <dbReference type="EMBL" id="KAJ0401468.1"/>
    </source>
</evidence>
<feature type="compositionally biased region" description="Pro residues" evidence="1">
    <location>
        <begin position="262"/>
        <end position="311"/>
    </location>
</feature>
<keyword evidence="4" id="KW-1185">Reference proteome</keyword>
<name>A0AAD5LHP6_PYTIN</name>
<feature type="region of interest" description="Disordered" evidence="1">
    <location>
        <begin position="244"/>
        <end position="340"/>
    </location>
</feature>
<accession>A0AAD5LHP6</accession>
<feature type="domain" description="DUF7492" evidence="2">
    <location>
        <begin position="49"/>
        <end position="242"/>
    </location>
</feature>
<dbReference type="InterPro" id="IPR055915">
    <property type="entry name" value="DUF7492"/>
</dbReference>
<feature type="compositionally biased region" description="Basic residues" evidence="1">
    <location>
        <begin position="331"/>
        <end position="340"/>
    </location>
</feature>
<dbReference type="Proteomes" id="UP001209570">
    <property type="component" value="Unassembled WGS sequence"/>
</dbReference>